<proteinExistence type="predicted"/>
<feature type="domain" description="DUF4283" evidence="1">
    <location>
        <begin position="36"/>
        <end position="108"/>
    </location>
</feature>
<protein>
    <recommendedName>
        <fullName evidence="1">DUF4283 domain-containing protein</fullName>
    </recommendedName>
</protein>
<keyword evidence="3" id="KW-1185">Reference proteome</keyword>
<dbReference type="InterPro" id="IPR025558">
    <property type="entry name" value="DUF4283"/>
</dbReference>
<reference evidence="3" key="1">
    <citation type="journal article" date="2019" name="Gigascience">
        <title>De novo genome assembly of the endangered Acer yangbiense, a plant species with extremely small populations endemic to Yunnan Province, China.</title>
        <authorList>
            <person name="Yang J."/>
            <person name="Wariss H.M."/>
            <person name="Tao L."/>
            <person name="Zhang R."/>
            <person name="Yun Q."/>
            <person name="Hollingsworth P."/>
            <person name="Dao Z."/>
            <person name="Luo G."/>
            <person name="Guo H."/>
            <person name="Ma Y."/>
            <person name="Sun W."/>
        </authorList>
    </citation>
    <scope>NUCLEOTIDE SEQUENCE [LARGE SCALE GENOMIC DNA]</scope>
    <source>
        <strain evidence="3">cv. Malutang</strain>
    </source>
</reference>
<dbReference type="AlphaFoldDB" id="A0A5C7IP61"/>
<accession>A0A5C7IP61</accession>
<name>A0A5C7IP61_9ROSI</name>
<dbReference type="OrthoDB" id="1748110at2759"/>
<sequence>MDSDEISRLCASLSIKGKDEKVWSVKGSLQEAAGKKLELCLVGKILTRKHVNKDAFRAVIPKIWQTSLDIEVVQDNVFLFYFRNQDDRCRVLAGGPWCFDNGLLVLEKPSGAGNINSLSFNRVAFWIQIINAPLLCMTKEMGQFMG</sequence>
<evidence type="ECO:0000313" key="2">
    <source>
        <dbReference type="EMBL" id="TXG71143.1"/>
    </source>
</evidence>
<organism evidence="2 3">
    <name type="scientific">Acer yangbiense</name>
    <dbReference type="NCBI Taxonomy" id="1000413"/>
    <lineage>
        <taxon>Eukaryota</taxon>
        <taxon>Viridiplantae</taxon>
        <taxon>Streptophyta</taxon>
        <taxon>Embryophyta</taxon>
        <taxon>Tracheophyta</taxon>
        <taxon>Spermatophyta</taxon>
        <taxon>Magnoliopsida</taxon>
        <taxon>eudicotyledons</taxon>
        <taxon>Gunneridae</taxon>
        <taxon>Pentapetalae</taxon>
        <taxon>rosids</taxon>
        <taxon>malvids</taxon>
        <taxon>Sapindales</taxon>
        <taxon>Sapindaceae</taxon>
        <taxon>Hippocastanoideae</taxon>
        <taxon>Acereae</taxon>
        <taxon>Acer</taxon>
    </lineage>
</organism>
<evidence type="ECO:0000259" key="1">
    <source>
        <dbReference type="Pfam" id="PF14111"/>
    </source>
</evidence>
<dbReference type="InterPro" id="IPR040256">
    <property type="entry name" value="At4g02000-like"/>
</dbReference>
<dbReference type="PANTHER" id="PTHR31286">
    <property type="entry name" value="GLYCINE-RICH CELL WALL STRUCTURAL PROTEIN 1.8-LIKE"/>
    <property type="match status" value="1"/>
</dbReference>
<gene>
    <name evidence="2" type="ORF">EZV62_006078</name>
</gene>
<evidence type="ECO:0000313" key="3">
    <source>
        <dbReference type="Proteomes" id="UP000323000"/>
    </source>
</evidence>
<comment type="caution">
    <text evidence="2">The sequence shown here is derived from an EMBL/GenBank/DDBJ whole genome shotgun (WGS) entry which is preliminary data.</text>
</comment>
<dbReference type="PANTHER" id="PTHR31286:SF167">
    <property type="entry name" value="OS09G0268800 PROTEIN"/>
    <property type="match status" value="1"/>
</dbReference>
<dbReference type="EMBL" id="VAHF01000002">
    <property type="protein sequence ID" value="TXG71143.1"/>
    <property type="molecule type" value="Genomic_DNA"/>
</dbReference>
<dbReference type="Proteomes" id="UP000323000">
    <property type="component" value="Chromosome 2"/>
</dbReference>
<dbReference type="Pfam" id="PF14111">
    <property type="entry name" value="DUF4283"/>
    <property type="match status" value="1"/>
</dbReference>